<gene>
    <name evidence="2" type="ORF">ABDJ38_13050</name>
</gene>
<dbReference type="EMBL" id="JBDLBR010000004">
    <property type="protein sequence ID" value="MEN7538104.1"/>
    <property type="molecule type" value="Genomic_DNA"/>
</dbReference>
<evidence type="ECO:0000256" key="1">
    <source>
        <dbReference type="SAM" id="Coils"/>
    </source>
</evidence>
<dbReference type="Proteomes" id="UP001484535">
    <property type="component" value="Unassembled WGS sequence"/>
</dbReference>
<evidence type="ECO:0000313" key="2">
    <source>
        <dbReference type="EMBL" id="MEN7538104.1"/>
    </source>
</evidence>
<comment type="caution">
    <text evidence="2">The sequence shown here is derived from an EMBL/GenBank/DDBJ whole genome shotgun (WGS) entry which is preliminary data.</text>
</comment>
<feature type="coiled-coil region" evidence="1">
    <location>
        <begin position="12"/>
        <end position="46"/>
    </location>
</feature>
<organism evidence="2 3">
    <name type="scientific">Aurantiacibacter flavus</name>
    <dbReference type="NCBI Taxonomy" id="3145232"/>
    <lineage>
        <taxon>Bacteria</taxon>
        <taxon>Pseudomonadati</taxon>
        <taxon>Pseudomonadota</taxon>
        <taxon>Alphaproteobacteria</taxon>
        <taxon>Sphingomonadales</taxon>
        <taxon>Erythrobacteraceae</taxon>
        <taxon>Aurantiacibacter</taxon>
    </lineage>
</organism>
<name>A0ABV0CZ15_9SPHN</name>
<evidence type="ECO:0000313" key="3">
    <source>
        <dbReference type="Proteomes" id="UP001484535"/>
    </source>
</evidence>
<sequence>MDARLLALYRELKQATDDAERQSIILRQAQDALAKTKRERSEAAEQNEWLAQVHQLIAQAPRWWALLPPSMRVKRERRRLKQANLFDSDTYLKVYPDVAAAKMDPLYHYIFHGFGEGRKLFR</sequence>
<accession>A0ABV0CZ15</accession>
<reference evidence="2 3" key="1">
    <citation type="submission" date="2024-05" db="EMBL/GenBank/DDBJ databases">
        <authorList>
            <person name="Park S."/>
        </authorList>
    </citation>
    <scope>NUCLEOTIDE SEQUENCE [LARGE SCALE GENOMIC DNA]</scope>
    <source>
        <strain evidence="2 3">DGU5</strain>
    </source>
</reference>
<keyword evidence="3" id="KW-1185">Reference proteome</keyword>
<keyword evidence="1" id="KW-0175">Coiled coil</keyword>
<protein>
    <submittedName>
        <fullName evidence="2">Uncharacterized protein</fullName>
    </submittedName>
</protein>
<proteinExistence type="predicted"/>
<dbReference type="RefSeq" id="WP_346785559.1">
    <property type="nucleotide sequence ID" value="NZ_JBDLBR010000004.1"/>
</dbReference>